<protein>
    <recommendedName>
        <fullName evidence="2">Beta-lactamase-related domain-containing protein</fullName>
    </recommendedName>
</protein>
<evidence type="ECO:0000256" key="1">
    <source>
        <dbReference type="SAM" id="MobiDB-lite"/>
    </source>
</evidence>
<feature type="region of interest" description="Disordered" evidence="1">
    <location>
        <begin position="1"/>
        <end position="21"/>
    </location>
</feature>
<feature type="domain" description="Beta-lactamase-related" evidence="2">
    <location>
        <begin position="24"/>
        <end position="404"/>
    </location>
</feature>
<reference evidence="4" key="1">
    <citation type="journal article" date="2017" name="Genome Biol.">
        <title>Comparative genomics reveals high biological diversity and specific adaptations in the industrially and medically important fungal genus Aspergillus.</title>
        <authorList>
            <person name="de Vries R.P."/>
            <person name="Riley R."/>
            <person name="Wiebenga A."/>
            <person name="Aguilar-Osorio G."/>
            <person name="Amillis S."/>
            <person name="Uchima C.A."/>
            <person name="Anderluh G."/>
            <person name="Asadollahi M."/>
            <person name="Askin M."/>
            <person name="Barry K."/>
            <person name="Battaglia E."/>
            <person name="Bayram O."/>
            <person name="Benocci T."/>
            <person name="Braus-Stromeyer S.A."/>
            <person name="Caldana C."/>
            <person name="Canovas D."/>
            <person name="Cerqueira G.C."/>
            <person name="Chen F."/>
            <person name="Chen W."/>
            <person name="Choi C."/>
            <person name="Clum A."/>
            <person name="Dos Santos R.A."/>
            <person name="Damasio A.R."/>
            <person name="Diallinas G."/>
            <person name="Emri T."/>
            <person name="Fekete E."/>
            <person name="Flipphi M."/>
            <person name="Freyberg S."/>
            <person name="Gallo A."/>
            <person name="Gournas C."/>
            <person name="Habgood R."/>
            <person name="Hainaut M."/>
            <person name="Harispe M.L."/>
            <person name="Henrissat B."/>
            <person name="Hilden K.S."/>
            <person name="Hope R."/>
            <person name="Hossain A."/>
            <person name="Karabika E."/>
            <person name="Karaffa L."/>
            <person name="Karanyi Z."/>
            <person name="Krasevec N."/>
            <person name="Kuo A."/>
            <person name="Kusch H."/>
            <person name="LaButti K."/>
            <person name="Lagendijk E.L."/>
            <person name="Lapidus A."/>
            <person name="Levasseur A."/>
            <person name="Lindquist E."/>
            <person name="Lipzen A."/>
            <person name="Logrieco A.F."/>
            <person name="MacCabe A."/>
            <person name="Maekelae M.R."/>
            <person name="Malavazi I."/>
            <person name="Melin P."/>
            <person name="Meyer V."/>
            <person name="Mielnichuk N."/>
            <person name="Miskei M."/>
            <person name="Molnar A.P."/>
            <person name="Mule G."/>
            <person name="Ngan C.Y."/>
            <person name="Orejas M."/>
            <person name="Orosz E."/>
            <person name="Ouedraogo J.P."/>
            <person name="Overkamp K.M."/>
            <person name="Park H.-S."/>
            <person name="Perrone G."/>
            <person name="Piumi F."/>
            <person name="Punt P.J."/>
            <person name="Ram A.F."/>
            <person name="Ramon A."/>
            <person name="Rauscher S."/>
            <person name="Record E."/>
            <person name="Riano-Pachon D.M."/>
            <person name="Robert V."/>
            <person name="Roehrig J."/>
            <person name="Ruller R."/>
            <person name="Salamov A."/>
            <person name="Salih N.S."/>
            <person name="Samson R.A."/>
            <person name="Sandor E."/>
            <person name="Sanguinetti M."/>
            <person name="Schuetze T."/>
            <person name="Sepcic K."/>
            <person name="Shelest E."/>
            <person name="Sherlock G."/>
            <person name="Sophianopoulou V."/>
            <person name="Squina F.M."/>
            <person name="Sun H."/>
            <person name="Susca A."/>
            <person name="Todd R.B."/>
            <person name="Tsang A."/>
            <person name="Unkles S.E."/>
            <person name="van de Wiele N."/>
            <person name="van Rossen-Uffink D."/>
            <person name="Oliveira J.V."/>
            <person name="Vesth T.C."/>
            <person name="Visser J."/>
            <person name="Yu J.-H."/>
            <person name="Zhou M."/>
            <person name="Andersen M.R."/>
            <person name="Archer D.B."/>
            <person name="Baker S.E."/>
            <person name="Benoit I."/>
            <person name="Brakhage A.A."/>
            <person name="Braus G.H."/>
            <person name="Fischer R."/>
            <person name="Frisvad J.C."/>
            <person name="Goldman G.H."/>
            <person name="Houbraken J."/>
            <person name="Oakley B."/>
            <person name="Pocsi I."/>
            <person name="Scazzocchio C."/>
            <person name="Seiboth B."/>
            <person name="vanKuyk P.A."/>
            <person name="Wortman J."/>
            <person name="Dyer P.S."/>
            <person name="Grigoriev I.V."/>
        </authorList>
    </citation>
    <scope>NUCLEOTIDE SEQUENCE [LARGE SCALE GENOMIC DNA]</scope>
    <source>
        <strain evidence="4">CBS 583.65</strain>
    </source>
</reference>
<sequence length="438" mass="47708">MGRLSQPATATAQAAIDGRTSGTSPQIPGIVYCAVDKSGESIFNHASGTTALGGSSPMTLDTVFWLASCTKLITSIACMQLVERGTLLLDSSELLESFAPELRDVQVLERAPEGIQGFRLVPKERSITLRMLLNHTSGFGYAFEDFKLRDWSRPVGLDDFSGHASDVLLRPLVNQPGTKFQYGVGVDWVGVVIERATGMSLEKYFERFIFRPLGISNIKFCPTAEMKAALATMHQRAGDGSLSTRDHLYRVPLLPRGLEDKDRFCMGGAGCFGTPVEYCRVIATVLNNGTSPHTGTKLLKPETVKEMFTDQIPAMPRKCNEYTPTGKPEIANPTPLVPCRDDLTEGWGLSSSLSHTQSPTGRAAGSGSWEGVANIFWFADRENGIGGIIASQVLPYGGERRYNKKTRRTNAHYLISDLEVVGCSEAVEKIIYDDLGGK</sequence>
<dbReference type="PANTHER" id="PTHR43283">
    <property type="entry name" value="BETA-LACTAMASE-RELATED"/>
    <property type="match status" value="1"/>
</dbReference>
<evidence type="ECO:0000313" key="4">
    <source>
        <dbReference type="Proteomes" id="UP000184073"/>
    </source>
</evidence>
<keyword evidence="4" id="KW-1185">Reference proteome</keyword>
<dbReference type="InterPro" id="IPR012338">
    <property type="entry name" value="Beta-lactam/transpept-like"/>
</dbReference>
<name>A0A1L9PIC4_ASPVE</name>
<dbReference type="VEuPathDB" id="FungiDB:ASPVEDRAFT_129558"/>
<dbReference type="AlphaFoldDB" id="A0A1L9PIC4"/>
<evidence type="ECO:0000259" key="2">
    <source>
        <dbReference type="Pfam" id="PF00144"/>
    </source>
</evidence>
<feature type="compositionally biased region" description="Polar residues" evidence="1">
    <location>
        <begin position="1"/>
        <end position="12"/>
    </location>
</feature>
<accession>A0A1L9PIC4</accession>
<dbReference type="GeneID" id="63722155"/>
<dbReference type="EMBL" id="KV878128">
    <property type="protein sequence ID" value="OJJ01290.1"/>
    <property type="molecule type" value="Genomic_DNA"/>
</dbReference>
<organism evidence="3 4">
    <name type="scientific">Aspergillus versicolor CBS 583.65</name>
    <dbReference type="NCBI Taxonomy" id="1036611"/>
    <lineage>
        <taxon>Eukaryota</taxon>
        <taxon>Fungi</taxon>
        <taxon>Dikarya</taxon>
        <taxon>Ascomycota</taxon>
        <taxon>Pezizomycotina</taxon>
        <taxon>Eurotiomycetes</taxon>
        <taxon>Eurotiomycetidae</taxon>
        <taxon>Eurotiales</taxon>
        <taxon>Aspergillaceae</taxon>
        <taxon>Aspergillus</taxon>
        <taxon>Aspergillus subgen. Nidulantes</taxon>
    </lineage>
</organism>
<dbReference type="Pfam" id="PF00144">
    <property type="entry name" value="Beta-lactamase"/>
    <property type="match status" value="1"/>
</dbReference>
<dbReference type="Gene3D" id="3.40.710.10">
    <property type="entry name" value="DD-peptidase/beta-lactamase superfamily"/>
    <property type="match status" value="1"/>
</dbReference>
<dbReference type="Proteomes" id="UP000184073">
    <property type="component" value="Unassembled WGS sequence"/>
</dbReference>
<evidence type="ECO:0000313" key="3">
    <source>
        <dbReference type="EMBL" id="OJJ01290.1"/>
    </source>
</evidence>
<dbReference type="STRING" id="1036611.A0A1L9PIC4"/>
<dbReference type="SUPFAM" id="SSF56601">
    <property type="entry name" value="beta-lactamase/transpeptidase-like"/>
    <property type="match status" value="1"/>
</dbReference>
<proteinExistence type="predicted"/>
<dbReference type="PANTHER" id="PTHR43283:SF3">
    <property type="entry name" value="BETA-LACTAMASE FAMILY PROTEIN (AFU_ORTHOLOGUE AFUA_5G07500)"/>
    <property type="match status" value="1"/>
</dbReference>
<dbReference type="OrthoDB" id="428260at2759"/>
<dbReference type="RefSeq" id="XP_040667052.1">
    <property type="nucleotide sequence ID" value="XM_040806644.1"/>
</dbReference>
<gene>
    <name evidence="3" type="ORF">ASPVEDRAFT_129558</name>
</gene>
<dbReference type="InterPro" id="IPR050789">
    <property type="entry name" value="Diverse_Enzym_Activities"/>
</dbReference>
<dbReference type="InterPro" id="IPR001466">
    <property type="entry name" value="Beta-lactam-related"/>
</dbReference>